<dbReference type="InterPro" id="IPR045886">
    <property type="entry name" value="ThiF/MoeB/HesA"/>
</dbReference>
<proteinExistence type="inferred from homology"/>
<dbReference type="AlphaFoldDB" id="A0A4P6XGJ5"/>
<name>A0A4P6XGJ5_9ASCO</name>
<dbReference type="GO" id="GO:0045116">
    <property type="term" value="P:protein neddylation"/>
    <property type="evidence" value="ECO:0007669"/>
    <property type="project" value="UniProtKB-UniRule"/>
</dbReference>
<dbReference type="PANTHER" id="PTHR10953">
    <property type="entry name" value="UBIQUITIN-ACTIVATING ENZYME E1"/>
    <property type="match status" value="1"/>
</dbReference>
<protein>
    <recommendedName>
        <fullName evidence="4 7">NEDD8-activating enzyme E1 regulatory subunit</fullName>
    </recommendedName>
</protein>
<organism evidence="9 10">
    <name type="scientific">Metschnikowia aff. pulcherrima</name>
    <dbReference type="NCBI Taxonomy" id="2163413"/>
    <lineage>
        <taxon>Eukaryota</taxon>
        <taxon>Fungi</taxon>
        <taxon>Dikarya</taxon>
        <taxon>Ascomycota</taxon>
        <taxon>Saccharomycotina</taxon>
        <taxon>Pichiomycetes</taxon>
        <taxon>Metschnikowiaceae</taxon>
        <taxon>Metschnikowia</taxon>
    </lineage>
</organism>
<dbReference type="Proteomes" id="UP000292447">
    <property type="component" value="Chromosome I"/>
</dbReference>
<dbReference type="InterPro" id="IPR000594">
    <property type="entry name" value="ThiF_NAD_FAD-bd"/>
</dbReference>
<dbReference type="UniPathway" id="UPA00885"/>
<accession>A0A4P6XGJ5</accession>
<comment type="subcellular location">
    <subcellularLocation>
        <location evidence="1">Cytoplasm</location>
    </subcellularLocation>
</comment>
<evidence type="ECO:0000313" key="9">
    <source>
        <dbReference type="EMBL" id="QBM85769.1"/>
    </source>
</evidence>
<dbReference type="FunFam" id="3.40.50.720:FF:000475">
    <property type="entry name" value="NEDD8-activating enzyme E1 regulatory subunit"/>
    <property type="match status" value="1"/>
</dbReference>
<reference evidence="10" key="1">
    <citation type="submission" date="2019-03" db="EMBL/GenBank/DDBJ databases">
        <title>Snf2 controls pulcherriminic acid biosynthesis and connects pigmentation and antifungal activity of the yeast Metschnikowia pulcherrima.</title>
        <authorList>
            <person name="Gore-Lloyd D."/>
            <person name="Sumann I."/>
            <person name="Brachmann A.O."/>
            <person name="Schneeberger K."/>
            <person name="Ortiz-Merino R.A."/>
            <person name="Moreno-Beltran M."/>
            <person name="Schlaefli M."/>
            <person name="Kirner P."/>
            <person name="Santos Kron A."/>
            <person name="Wolfe K.H."/>
            <person name="Piel J."/>
            <person name="Ahrens C.H."/>
            <person name="Henk D."/>
            <person name="Freimoser F.M."/>
        </authorList>
    </citation>
    <scope>NUCLEOTIDE SEQUENCE [LARGE SCALE GENOMIC DNA]</scope>
    <source>
        <strain evidence="10">APC 1.2</strain>
    </source>
</reference>
<dbReference type="InterPro" id="IPR035985">
    <property type="entry name" value="Ubiquitin-activating_enz"/>
</dbReference>
<evidence type="ECO:0000256" key="7">
    <source>
        <dbReference type="PIRNR" id="PIRNR039099"/>
    </source>
</evidence>
<evidence type="ECO:0000256" key="1">
    <source>
        <dbReference type="ARBA" id="ARBA00004496"/>
    </source>
</evidence>
<dbReference type="PANTHER" id="PTHR10953:SF29">
    <property type="entry name" value="NEDD8-ACTIVATING ENZYME E1 REGULATORY SUBUNIT"/>
    <property type="match status" value="1"/>
</dbReference>
<comment type="function">
    <text evidence="7">Regulatory subunit of the dimeric UBA3-ULA1 E1 enzyme.</text>
</comment>
<dbReference type="SUPFAM" id="SSF69572">
    <property type="entry name" value="Activating enzymes of the ubiquitin-like proteins"/>
    <property type="match status" value="1"/>
</dbReference>
<dbReference type="PIRSF" id="PIRSF039099">
    <property type="entry name" value="APP-BP1"/>
    <property type="match status" value="1"/>
</dbReference>
<dbReference type="InterPro" id="IPR030667">
    <property type="entry name" value="APP-BP1"/>
</dbReference>
<evidence type="ECO:0000256" key="5">
    <source>
        <dbReference type="ARBA" id="ARBA00022490"/>
    </source>
</evidence>
<evidence type="ECO:0000259" key="8">
    <source>
        <dbReference type="Pfam" id="PF00899"/>
    </source>
</evidence>
<dbReference type="Gene3D" id="3.40.50.12550">
    <property type="entry name" value="Ubiquitin-activating enzyme E1, inactive adenylation domain, subdomain 2"/>
    <property type="match status" value="1"/>
</dbReference>
<evidence type="ECO:0000256" key="6">
    <source>
        <dbReference type="ARBA" id="ARBA00022786"/>
    </source>
</evidence>
<evidence type="ECO:0000313" key="10">
    <source>
        <dbReference type="Proteomes" id="UP000292447"/>
    </source>
</evidence>
<dbReference type="EMBL" id="CP034456">
    <property type="protein sequence ID" value="QBM85769.1"/>
    <property type="molecule type" value="Genomic_DNA"/>
</dbReference>
<dbReference type="STRING" id="2163413.A0A4P6XGJ5"/>
<sequence length="516" mass="57786">MSAREEKYDRQIRLWAHAGQARLAQAHICLINANAAGTETLKNLVLPGVGAFTVLDDRTVTESDLSGNFFIENEHLGINIARATAECLQELNPDVKGLFSEWLLEKALESPAWWARFTTVVVSGYTPPELLDRLKAILWDLSIPLLFIATSGFYASLTVLAKETTIVETHDPSKTYDLRIDCPWPELYQYCALFDMDLLDDTEHAHVPYIVIFIKALDKWKLDHAGIAPLNYAEKREFRSNYIEKMSRNISLETNFIEALQSVHRALQITLVPSSVQQMLSRSESLETGAQTPEFWLYVRALSLFLDVNDGKLPLPGNIPDMASTTSNYVQLQAIYRQKAERDKARFITELKKVFAQAGKLQEEIDQDLVASFCKNAAFLYATNGSNDLLSQLLTRQLKALIVGDSENAAHNELAIYFGMLALHKWLSLGKCGGFSSFVDCFKQVARLSGDEITASVISTLKEIFTHDVEGYHNICSLIGGIAGQEALKIATAQYIPLDNLYIFDGVRSTSSKWKI</sequence>
<keyword evidence="10" id="KW-1185">Reference proteome</keyword>
<evidence type="ECO:0000256" key="2">
    <source>
        <dbReference type="ARBA" id="ARBA00005032"/>
    </source>
</evidence>
<dbReference type="Pfam" id="PF00899">
    <property type="entry name" value="ThiF"/>
    <property type="match status" value="1"/>
</dbReference>
<keyword evidence="5" id="KW-0963">Cytoplasm</keyword>
<feature type="domain" description="THIF-type NAD/FAD binding fold" evidence="8">
    <location>
        <begin position="8"/>
        <end position="511"/>
    </location>
</feature>
<evidence type="ECO:0000256" key="3">
    <source>
        <dbReference type="ARBA" id="ARBA00006868"/>
    </source>
</evidence>
<dbReference type="GO" id="GO:0019781">
    <property type="term" value="F:NEDD8 activating enzyme activity"/>
    <property type="evidence" value="ECO:0007669"/>
    <property type="project" value="UniProtKB-UniRule"/>
</dbReference>
<comment type="pathway">
    <text evidence="2 7">Protein modification; protein neddylation.</text>
</comment>
<dbReference type="GO" id="GO:0005737">
    <property type="term" value="C:cytoplasm"/>
    <property type="evidence" value="ECO:0007669"/>
    <property type="project" value="UniProtKB-SubCell"/>
</dbReference>
<comment type="similarity">
    <text evidence="3 7">Belongs to the ubiquitin-activating E1 family. ULA1 subfamily.</text>
</comment>
<dbReference type="Gene3D" id="3.40.50.720">
    <property type="entry name" value="NAD(P)-binding Rossmann-like Domain"/>
    <property type="match status" value="1"/>
</dbReference>
<keyword evidence="6 7" id="KW-0833">Ubl conjugation pathway</keyword>
<gene>
    <name evidence="9" type="primary">MPUL0A03940</name>
    <name evidence="9" type="ORF">METSCH_A03940</name>
</gene>
<evidence type="ECO:0000256" key="4">
    <source>
        <dbReference type="ARBA" id="ARBA00015407"/>
    </source>
</evidence>